<comment type="caution">
    <text evidence="1">The sequence shown here is derived from an EMBL/GenBank/DDBJ whole genome shotgun (WGS) entry which is preliminary data.</text>
</comment>
<dbReference type="GO" id="GO:0002949">
    <property type="term" value="P:tRNA threonylcarbamoyladenosine modification"/>
    <property type="evidence" value="ECO:0007669"/>
    <property type="project" value="InterPro"/>
</dbReference>
<evidence type="ECO:0000313" key="2">
    <source>
        <dbReference type="Proteomes" id="UP000231469"/>
    </source>
</evidence>
<organism evidence="1 2">
    <name type="scientific">bacterium (Candidatus Gribaldobacteria) CG_4_10_14_0_2_um_filter_36_18</name>
    <dbReference type="NCBI Taxonomy" id="2014264"/>
    <lineage>
        <taxon>Bacteria</taxon>
        <taxon>Candidatus Gribaldobacteria</taxon>
    </lineage>
</organism>
<sequence>YHIDCYRIKKPEEILFLGFEEIISNPKNIVAIEWAEKVNKLLPKGSIILGFKIKGEKKREIKIKNKE</sequence>
<dbReference type="InterPro" id="IPR027417">
    <property type="entry name" value="P-loop_NTPase"/>
</dbReference>
<evidence type="ECO:0000313" key="1">
    <source>
        <dbReference type="EMBL" id="PJA02377.1"/>
    </source>
</evidence>
<feature type="non-terminal residue" evidence="1">
    <location>
        <position position="1"/>
    </location>
</feature>
<dbReference type="Proteomes" id="UP000231469">
    <property type="component" value="Unassembled WGS sequence"/>
</dbReference>
<dbReference type="EMBL" id="PFPS01000048">
    <property type="protein sequence ID" value="PJA02377.1"/>
    <property type="molecule type" value="Genomic_DNA"/>
</dbReference>
<proteinExistence type="predicted"/>
<keyword evidence="1" id="KW-0808">Transferase</keyword>
<accession>A0A2M7VKL2</accession>
<dbReference type="Gene3D" id="3.40.50.300">
    <property type="entry name" value="P-loop containing nucleotide triphosphate hydrolases"/>
    <property type="match status" value="1"/>
</dbReference>
<dbReference type="Pfam" id="PF02367">
    <property type="entry name" value="TsaE"/>
    <property type="match status" value="1"/>
</dbReference>
<reference evidence="2" key="1">
    <citation type="submission" date="2017-09" db="EMBL/GenBank/DDBJ databases">
        <title>Depth-based differentiation of microbial function through sediment-hosted aquifers and enrichment of novel symbionts in the deep terrestrial subsurface.</title>
        <authorList>
            <person name="Probst A.J."/>
            <person name="Ladd B."/>
            <person name="Jarett J.K."/>
            <person name="Geller-Mcgrath D.E."/>
            <person name="Sieber C.M.K."/>
            <person name="Emerson J.B."/>
            <person name="Anantharaman K."/>
            <person name="Thomas B.C."/>
            <person name="Malmstrom R."/>
            <person name="Stieglmeier M."/>
            <person name="Klingl A."/>
            <person name="Woyke T."/>
            <person name="Ryan C.M."/>
            <person name="Banfield J.F."/>
        </authorList>
    </citation>
    <scope>NUCLEOTIDE SEQUENCE [LARGE SCALE GENOMIC DNA]</scope>
</reference>
<gene>
    <name evidence="1" type="ORF">COX73_01110</name>
</gene>
<name>A0A2M7VKL2_9BACT</name>
<dbReference type="GO" id="GO:0016740">
    <property type="term" value="F:transferase activity"/>
    <property type="evidence" value="ECO:0007669"/>
    <property type="project" value="UniProtKB-KW"/>
</dbReference>
<dbReference type="InterPro" id="IPR003442">
    <property type="entry name" value="T6A_TsaE"/>
</dbReference>
<protein>
    <submittedName>
        <fullName evidence="1">tRNA (Adenosine(37)-N6)-threonylcarbamoyltransferase complex ATPase subunit type 1 TsaE</fullName>
    </submittedName>
</protein>
<dbReference type="AlphaFoldDB" id="A0A2M7VKL2"/>